<dbReference type="GeneID" id="14013171"/>
<dbReference type="InterPro" id="IPR016177">
    <property type="entry name" value="DNA-bd_dom_sf"/>
</dbReference>
<keyword evidence="2" id="KW-1185">Reference proteome</keyword>
<dbReference type="GO" id="GO:0003677">
    <property type="term" value="F:DNA binding"/>
    <property type="evidence" value="ECO:0007669"/>
    <property type="project" value="InterPro"/>
</dbReference>
<organism evidence="1 2">
    <name type="scientific">Aeromonas phage vB_AsaM-56</name>
    <dbReference type="NCBI Taxonomy" id="1127514"/>
    <lineage>
        <taxon>Viruses</taxon>
        <taxon>Duplodnaviria</taxon>
        <taxon>Heunggongvirae</taxon>
        <taxon>Uroviricota</taxon>
        <taxon>Caudoviricetes</taxon>
        <taxon>Popoffvirus</taxon>
        <taxon>Popoffvirus pv56</taxon>
    </lineage>
</organism>
<reference evidence="1 2" key="1">
    <citation type="journal article" date="2012" name="PLoS ONE">
        <title>Phage morphology recapitulates phylogeny: the comparative genomics of a new group of myoviruses.</title>
        <authorList>
            <person name="Comeau A.M."/>
            <person name="Tremblay D."/>
            <person name="Moineau S."/>
            <person name="Rattei T."/>
            <person name="Kushkina A.I."/>
            <person name="Tovkach F.I."/>
            <person name="Krisch H.M."/>
            <person name="Ackermann H.W."/>
        </authorList>
    </citation>
    <scope>NUCLEOTIDE SEQUENCE [LARGE SCALE GENOMIC DNA]</scope>
    <source>
        <strain evidence="1">HER109</strain>
    </source>
</reference>
<proteinExistence type="predicted"/>
<gene>
    <name evidence="1" type="ORF">AsaM-56_0078</name>
</gene>
<accession>H9C0X8</accession>
<dbReference type="Proteomes" id="UP000005228">
    <property type="component" value="Segment"/>
</dbReference>
<evidence type="ECO:0000313" key="1">
    <source>
        <dbReference type="EMBL" id="AFC22674.1"/>
    </source>
</evidence>
<dbReference type="SUPFAM" id="SSF54171">
    <property type="entry name" value="DNA-binding domain"/>
    <property type="match status" value="1"/>
</dbReference>
<dbReference type="EMBL" id="JQ177063">
    <property type="protein sequence ID" value="AFC22674.1"/>
    <property type="molecule type" value="Genomic_DNA"/>
</dbReference>
<sequence>MSRLVHGFGVNDADYAVKPRVNGKQVACPAYRTWANMIQRAYNPKEQEKYPTYIGVKVCEEWRHFMAFRSWWLANNVPGWHLDKDLIGNRKLYSPHTCIFVPDWLNNFTIDSGASRGEWPIGVSWHKLRGRFQANCRHPFGRQEHLGLFDCPEHAHLAWLVRKLEIAAEIKPQMDEIDIRIYPRVVDTIRNAS</sequence>
<dbReference type="RefSeq" id="YP_007007767.1">
    <property type="nucleotide sequence ID" value="NC_019527.1"/>
</dbReference>
<protein>
    <submittedName>
        <fullName evidence="1">Uncharacterized protein</fullName>
    </submittedName>
</protein>
<name>H9C0X8_9CAUD</name>
<dbReference type="OrthoDB" id="8611at10239"/>
<evidence type="ECO:0000313" key="2">
    <source>
        <dbReference type="Proteomes" id="UP000005228"/>
    </source>
</evidence>
<dbReference type="KEGG" id="vg:14013171"/>